<organism evidence="11 12">
    <name type="scientific">Ketogulonicigenium robustum</name>
    <dbReference type="NCBI Taxonomy" id="92947"/>
    <lineage>
        <taxon>Bacteria</taxon>
        <taxon>Pseudomonadati</taxon>
        <taxon>Pseudomonadota</taxon>
        <taxon>Alphaproteobacteria</taxon>
        <taxon>Rhodobacterales</taxon>
        <taxon>Roseobacteraceae</taxon>
        <taxon>Ketogulonicigenium</taxon>
    </lineage>
</organism>
<evidence type="ECO:0000313" key="12">
    <source>
        <dbReference type="Proteomes" id="UP000242447"/>
    </source>
</evidence>
<dbReference type="InterPro" id="IPR050366">
    <property type="entry name" value="BP-dependent_transpt_permease"/>
</dbReference>
<dbReference type="PROSITE" id="PS50928">
    <property type="entry name" value="ABC_TM1"/>
    <property type="match status" value="1"/>
</dbReference>
<keyword evidence="3" id="KW-1003">Cell membrane</keyword>
<evidence type="ECO:0000259" key="10">
    <source>
        <dbReference type="PROSITE" id="PS50928"/>
    </source>
</evidence>
<keyword evidence="7 9" id="KW-1133">Transmembrane helix</keyword>
<comment type="similarity">
    <text evidence="9">Belongs to the binding-protein-dependent transport system permease family.</text>
</comment>
<sequence>MLVGIPIGLVAGRFGGRIDSALMWVVDIIFAFPAVVLAMLITSIPGLNLTNLLIANAVFSIASYARPTRNVTLGLR</sequence>
<dbReference type="Proteomes" id="UP000242447">
    <property type="component" value="Chromosome"/>
</dbReference>
<evidence type="ECO:0000256" key="1">
    <source>
        <dbReference type="ARBA" id="ARBA00004651"/>
    </source>
</evidence>
<evidence type="ECO:0000256" key="7">
    <source>
        <dbReference type="ARBA" id="ARBA00022989"/>
    </source>
</evidence>
<dbReference type="GO" id="GO:0055085">
    <property type="term" value="P:transmembrane transport"/>
    <property type="evidence" value="ECO:0007669"/>
    <property type="project" value="InterPro"/>
</dbReference>
<dbReference type="AlphaFoldDB" id="A0A1W6NZJ2"/>
<dbReference type="GO" id="GO:0015833">
    <property type="term" value="P:peptide transport"/>
    <property type="evidence" value="ECO:0007669"/>
    <property type="project" value="UniProtKB-KW"/>
</dbReference>
<evidence type="ECO:0000256" key="9">
    <source>
        <dbReference type="RuleBase" id="RU363032"/>
    </source>
</evidence>
<dbReference type="Gene3D" id="1.10.3720.10">
    <property type="entry name" value="MetI-like"/>
    <property type="match status" value="1"/>
</dbReference>
<protein>
    <recommendedName>
        <fullName evidence="10">ABC transmembrane type-1 domain-containing protein</fullName>
    </recommendedName>
</protein>
<dbReference type="GO" id="GO:0005886">
    <property type="term" value="C:plasma membrane"/>
    <property type="evidence" value="ECO:0007669"/>
    <property type="project" value="UniProtKB-SubCell"/>
</dbReference>
<keyword evidence="8 9" id="KW-0472">Membrane</keyword>
<accession>A0A1W6NZJ2</accession>
<dbReference type="InterPro" id="IPR000515">
    <property type="entry name" value="MetI-like"/>
</dbReference>
<dbReference type="PANTHER" id="PTHR43386">
    <property type="entry name" value="OLIGOPEPTIDE TRANSPORT SYSTEM PERMEASE PROTEIN APPC"/>
    <property type="match status" value="1"/>
</dbReference>
<name>A0A1W6NZJ2_9RHOB</name>
<dbReference type="EMBL" id="CP019937">
    <property type="protein sequence ID" value="ARO14591.1"/>
    <property type="molecule type" value="Genomic_DNA"/>
</dbReference>
<dbReference type="PANTHER" id="PTHR43386:SF1">
    <property type="entry name" value="D,D-DIPEPTIDE TRANSPORT SYSTEM PERMEASE PROTEIN DDPC-RELATED"/>
    <property type="match status" value="1"/>
</dbReference>
<keyword evidence="2 9" id="KW-0813">Transport</keyword>
<evidence type="ECO:0000256" key="5">
    <source>
        <dbReference type="ARBA" id="ARBA00022856"/>
    </source>
</evidence>
<comment type="caution">
    <text evidence="9">Lacks conserved residue(s) required for the propagation of feature annotation.</text>
</comment>
<keyword evidence="5" id="KW-0571">Peptide transport</keyword>
<dbReference type="STRING" id="92947.BVG79_01245"/>
<feature type="domain" description="ABC transmembrane type-1" evidence="10">
    <location>
        <begin position="1"/>
        <end position="76"/>
    </location>
</feature>
<proteinExistence type="inferred from homology"/>
<gene>
    <name evidence="11" type="ORF">BVG79_01245</name>
</gene>
<evidence type="ECO:0000313" key="11">
    <source>
        <dbReference type="EMBL" id="ARO14591.1"/>
    </source>
</evidence>
<comment type="subcellular location">
    <subcellularLocation>
        <location evidence="1 9">Cell membrane</location>
        <topology evidence="1 9">Multi-pass membrane protein</topology>
    </subcellularLocation>
</comment>
<dbReference type="SUPFAM" id="SSF161098">
    <property type="entry name" value="MetI-like"/>
    <property type="match status" value="1"/>
</dbReference>
<dbReference type="RefSeq" id="WP_198167901.1">
    <property type="nucleotide sequence ID" value="NZ_CP019937.1"/>
</dbReference>
<evidence type="ECO:0000256" key="4">
    <source>
        <dbReference type="ARBA" id="ARBA00022692"/>
    </source>
</evidence>
<reference evidence="11 12" key="1">
    <citation type="submission" date="2017-02" db="EMBL/GenBank/DDBJ databases">
        <title>Ketogulonicigenium robustum SPU B003 Genome sequencing and assembly.</title>
        <authorList>
            <person name="Li Y."/>
            <person name="Liu L."/>
            <person name="Wang C."/>
            <person name="Zhang M."/>
            <person name="Zhang T."/>
            <person name="Zhang Y."/>
        </authorList>
    </citation>
    <scope>NUCLEOTIDE SEQUENCE [LARGE SCALE GENOMIC DNA]</scope>
    <source>
        <strain evidence="11 12">SPU_B003</strain>
    </source>
</reference>
<evidence type="ECO:0000256" key="3">
    <source>
        <dbReference type="ARBA" id="ARBA00022475"/>
    </source>
</evidence>
<evidence type="ECO:0000256" key="8">
    <source>
        <dbReference type="ARBA" id="ARBA00023136"/>
    </source>
</evidence>
<keyword evidence="6" id="KW-0653">Protein transport</keyword>
<keyword evidence="12" id="KW-1185">Reference proteome</keyword>
<dbReference type="GO" id="GO:0015031">
    <property type="term" value="P:protein transport"/>
    <property type="evidence" value="ECO:0007669"/>
    <property type="project" value="UniProtKB-KW"/>
</dbReference>
<dbReference type="KEGG" id="kro:BVG79_01245"/>
<dbReference type="InterPro" id="IPR035906">
    <property type="entry name" value="MetI-like_sf"/>
</dbReference>
<keyword evidence="4 9" id="KW-0812">Transmembrane</keyword>
<dbReference type="Pfam" id="PF00528">
    <property type="entry name" value="BPD_transp_1"/>
    <property type="match status" value="1"/>
</dbReference>
<evidence type="ECO:0000256" key="6">
    <source>
        <dbReference type="ARBA" id="ARBA00022927"/>
    </source>
</evidence>
<evidence type="ECO:0000256" key="2">
    <source>
        <dbReference type="ARBA" id="ARBA00022448"/>
    </source>
</evidence>
<feature type="transmembrane region" description="Helical" evidence="9">
    <location>
        <begin position="21"/>
        <end position="41"/>
    </location>
</feature>